<evidence type="ECO:0000313" key="4">
    <source>
        <dbReference type="EMBL" id="TJZ81576.1"/>
    </source>
</evidence>
<dbReference type="SUPFAM" id="SSF53335">
    <property type="entry name" value="S-adenosyl-L-methionine-dependent methyltransferases"/>
    <property type="match status" value="1"/>
</dbReference>
<dbReference type="GO" id="GO:0032259">
    <property type="term" value="P:methylation"/>
    <property type="evidence" value="ECO:0007669"/>
    <property type="project" value="UniProtKB-KW"/>
</dbReference>
<comment type="caution">
    <text evidence="4">The sequence shown here is derived from an EMBL/GenBank/DDBJ whole genome shotgun (WGS) entry which is preliminary data.</text>
</comment>
<organism evidence="4 5">
    <name type="scientific">Rhodococcus oryzae</name>
    <dbReference type="NCBI Taxonomy" id="2571143"/>
    <lineage>
        <taxon>Bacteria</taxon>
        <taxon>Bacillati</taxon>
        <taxon>Actinomycetota</taxon>
        <taxon>Actinomycetes</taxon>
        <taxon>Mycobacteriales</taxon>
        <taxon>Nocardiaceae</taxon>
        <taxon>Rhodococcus</taxon>
    </lineage>
</organism>
<dbReference type="Pfam" id="PF13649">
    <property type="entry name" value="Methyltransf_25"/>
    <property type="match status" value="1"/>
</dbReference>
<reference evidence="4 5" key="1">
    <citation type="submission" date="2019-04" db="EMBL/GenBank/DDBJ databases">
        <title>Rhodococcus oryzae sp. nov., a novel actinomycete isolated from rhizosphere soil of rice (Oryza sativa L.).</title>
        <authorList>
            <person name="Li C."/>
        </authorList>
    </citation>
    <scope>NUCLEOTIDE SEQUENCE [LARGE SCALE GENOMIC DNA]</scope>
    <source>
        <strain evidence="4 5">NEAU-CX67</strain>
    </source>
</reference>
<dbReference type="InterPro" id="IPR029063">
    <property type="entry name" value="SAM-dependent_MTases_sf"/>
</dbReference>
<keyword evidence="5" id="KW-1185">Reference proteome</keyword>
<evidence type="ECO:0000256" key="1">
    <source>
        <dbReference type="ARBA" id="ARBA00022603"/>
    </source>
</evidence>
<dbReference type="Proteomes" id="UP000305109">
    <property type="component" value="Unassembled WGS sequence"/>
</dbReference>
<dbReference type="InterPro" id="IPR041698">
    <property type="entry name" value="Methyltransf_25"/>
</dbReference>
<dbReference type="CDD" id="cd02440">
    <property type="entry name" value="AdoMet_MTases"/>
    <property type="match status" value="1"/>
</dbReference>
<sequence>MDSTVLECRQQGGAVVELLEWDAGTYDALPLPHKRWGAAAIARLELSGSETVLDLGCGTGRDAERLLGLLPQGRVIAVDGSAQMLRELRTRLASQLDRIDVLQADVREPMVLPRPADAALSVATLHWLPDHAAAFRTVAAVLRPGGRFVAEAGGAGNLATFRTALRAVSGADGSEIWNFAGAAETTDRLRDAGFTDIDVRLVEDPASLERGEQLEAFIGTVVLGAQLRELPVDERRPFVHAVAERLPEPVLDYVRLQISARKQSVP</sequence>
<dbReference type="EMBL" id="SUMD01000001">
    <property type="protein sequence ID" value="TJZ81576.1"/>
    <property type="molecule type" value="Genomic_DNA"/>
</dbReference>
<keyword evidence="2" id="KW-0808">Transferase</keyword>
<evidence type="ECO:0000256" key="2">
    <source>
        <dbReference type="ARBA" id="ARBA00022679"/>
    </source>
</evidence>
<name>A0ABY2RR88_9NOCA</name>
<evidence type="ECO:0000259" key="3">
    <source>
        <dbReference type="Pfam" id="PF13649"/>
    </source>
</evidence>
<dbReference type="Gene3D" id="3.40.50.150">
    <property type="entry name" value="Vaccinia Virus protein VP39"/>
    <property type="match status" value="1"/>
</dbReference>
<proteinExistence type="predicted"/>
<dbReference type="GO" id="GO:0008168">
    <property type="term" value="F:methyltransferase activity"/>
    <property type="evidence" value="ECO:0007669"/>
    <property type="project" value="UniProtKB-KW"/>
</dbReference>
<evidence type="ECO:0000313" key="5">
    <source>
        <dbReference type="Proteomes" id="UP000305109"/>
    </source>
</evidence>
<keyword evidence="1 4" id="KW-0489">Methyltransferase</keyword>
<dbReference type="PANTHER" id="PTHR43861">
    <property type="entry name" value="TRANS-ACONITATE 2-METHYLTRANSFERASE-RELATED"/>
    <property type="match status" value="1"/>
</dbReference>
<accession>A0ABY2RR88</accession>
<protein>
    <submittedName>
        <fullName evidence="4">Methyltransferase domain-containing protein</fullName>
    </submittedName>
</protein>
<dbReference type="PANTHER" id="PTHR43861:SF1">
    <property type="entry name" value="TRANS-ACONITATE 2-METHYLTRANSFERASE"/>
    <property type="match status" value="1"/>
</dbReference>
<feature type="domain" description="Methyltransferase" evidence="3">
    <location>
        <begin position="52"/>
        <end position="146"/>
    </location>
</feature>
<gene>
    <name evidence="4" type="ORF">FCG67_02850</name>
</gene>